<gene>
    <name evidence="1" type="ORF">PEP31012_03987</name>
</gene>
<keyword evidence="2" id="KW-1185">Reference proteome</keyword>
<dbReference type="AlphaFoldDB" id="A0A5E4XLI5"/>
<dbReference type="Proteomes" id="UP000400981">
    <property type="component" value="Unassembled WGS sequence"/>
</dbReference>
<dbReference type="OrthoDB" id="9132548at2"/>
<organism evidence="1 2">
    <name type="scientific">Pandoraea eparura</name>
    <dbReference type="NCBI Taxonomy" id="2508291"/>
    <lineage>
        <taxon>Bacteria</taxon>
        <taxon>Pseudomonadati</taxon>
        <taxon>Pseudomonadota</taxon>
        <taxon>Betaproteobacteria</taxon>
        <taxon>Burkholderiales</taxon>
        <taxon>Burkholderiaceae</taxon>
        <taxon>Pandoraea</taxon>
    </lineage>
</organism>
<sequence length="145" mass="16340">MEVQVSDVNARIGRMMGANPKSRWVIKDSNDNILAGDVADETTALAMIPTICEKTGRPAGEFRAIKEARWPDYLGVCSIEQEQTEFTHWAMRQLGHVSVFGFDERPSDEAFLVIDQNGKRATGRTLAECLYRLVEYRRARSTVMA</sequence>
<dbReference type="RefSeq" id="WP_150591039.1">
    <property type="nucleotide sequence ID" value="NZ_CABPSH010000012.1"/>
</dbReference>
<evidence type="ECO:0000313" key="2">
    <source>
        <dbReference type="Proteomes" id="UP000400981"/>
    </source>
</evidence>
<evidence type="ECO:0000313" key="1">
    <source>
        <dbReference type="EMBL" id="VVE37090.1"/>
    </source>
</evidence>
<dbReference type="EMBL" id="CABPSH010000012">
    <property type="protein sequence ID" value="VVE37090.1"/>
    <property type="molecule type" value="Genomic_DNA"/>
</dbReference>
<proteinExistence type="predicted"/>
<accession>A0A5E4XLI5</accession>
<protein>
    <submittedName>
        <fullName evidence="1">Uncharacterized protein</fullName>
    </submittedName>
</protein>
<name>A0A5E4XLI5_9BURK</name>
<reference evidence="1 2" key="1">
    <citation type="submission" date="2019-08" db="EMBL/GenBank/DDBJ databases">
        <authorList>
            <person name="Peeters C."/>
        </authorList>
    </citation>
    <scope>NUCLEOTIDE SEQUENCE [LARGE SCALE GENOMIC DNA]</scope>
    <source>
        <strain evidence="1 2">LMG 31012</strain>
    </source>
</reference>